<dbReference type="InterPro" id="IPR000847">
    <property type="entry name" value="LysR_HTH_N"/>
</dbReference>
<dbReference type="AlphaFoldDB" id="A0A544W0G5"/>
<feature type="domain" description="HTH lysR-type" evidence="6">
    <location>
        <begin position="2"/>
        <end position="59"/>
    </location>
</feature>
<dbReference type="PROSITE" id="PS50931">
    <property type="entry name" value="HTH_LYSR"/>
    <property type="match status" value="1"/>
</dbReference>
<dbReference type="InterPro" id="IPR036390">
    <property type="entry name" value="WH_DNA-bd_sf"/>
</dbReference>
<reference evidence="7 8" key="1">
    <citation type="submission" date="2018-10" db="EMBL/GenBank/DDBJ databases">
        <title>Draft genome of Mycobacterium hodleri strain B.</title>
        <authorList>
            <person name="Amande T.J."/>
            <person name="Mcgenity T.J."/>
        </authorList>
    </citation>
    <scope>NUCLEOTIDE SEQUENCE [LARGE SCALE GENOMIC DNA]</scope>
    <source>
        <strain evidence="7 8">B</strain>
    </source>
</reference>
<dbReference type="PANTHER" id="PTHR30346:SF29">
    <property type="entry name" value="LYSR SUBSTRATE-BINDING"/>
    <property type="match status" value="1"/>
</dbReference>
<evidence type="ECO:0000313" key="7">
    <source>
        <dbReference type="EMBL" id="TQR85713.1"/>
    </source>
</evidence>
<protein>
    <submittedName>
        <fullName evidence="7">LysR family transcriptional regulator</fullName>
    </submittedName>
</protein>
<keyword evidence="2" id="KW-0805">Transcription regulation</keyword>
<dbReference type="Pfam" id="PF00126">
    <property type="entry name" value="HTH_1"/>
    <property type="match status" value="1"/>
</dbReference>
<gene>
    <name evidence="7" type="ORF">D8S82_15380</name>
</gene>
<dbReference type="Proteomes" id="UP000315759">
    <property type="component" value="Unassembled WGS sequence"/>
</dbReference>
<name>A0A544W0G5_9MYCO</name>
<evidence type="ECO:0000256" key="1">
    <source>
        <dbReference type="ARBA" id="ARBA00009437"/>
    </source>
</evidence>
<evidence type="ECO:0000313" key="8">
    <source>
        <dbReference type="Proteomes" id="UP000315759"/>
    </source>
</evidence>
<dbReference type="SUPFAM" id="SSF53850">
    <property type="entry name" value="Periplasmic binding protein-like II"/>
    <property type="match status" value="1"/>
</dbReference>
<dbReference type="GO" id="GO:0003700">
    <property type="term" value="F:DNA-binding transcription factor activity"/>
    <property type="evidence" value="ECO:0007669"/>
    <property type="project" value="InterPro"/>
</dbReference>
<keyword evidence="3" id="KW-0238">DNA-binding</keyword>
<proteinExistence type="inferred from homology"/>
<dbReference type="InterPro" id="IPR036388">
    <property type="entry name" value="WH-like_DNA-bd_sf"/>
</dbReference>
<dbReference type="Gene3D" id="1.10.10.10">
    <property type="entry name" value="Winged helix-like DNA-binding domain superfamily/Winged helix DNA-binding domain"/>
    <property type="match status" value="1"/>
</dbReference>
<keyword evidence="8" id="KW-1185">Reference proteome</keyword>
<organism evidence="7 8">
    <name type="scientific">Mycolicibacterium hodleri</name>
    <dbReference type="NCBI Taxonomy" id="49897"/>
    <lineage>
        <taxon>Bacteria</taxon>
        <taxon>Bacillati</taxon>
        <taxon>Actinomycetota</taxon>
        <taxon>Actinomycetes</taxon>
        <taxon>Mycobacteriales</taxon>
        <taxon>Mycobacteriaceae</taxon>
        <taxon>Mycolicibacterium</taxon>
    </lineage>
</organism>
<dbReference type="PANTHER" id="PTHR30346">
    <property type="entry name" value="TRANSCRIPTIONAL DUAL REGULATOR HCAR-RELATED"/>
    <property type="match status" value="1"/>
</dbReference>
<dbReference type="GO" id="GO:0003677">
    <property type="term" value="F:DNA binding"/>
    <property type="evidence" value="ECO:0007669"/>
    <property type="project" value="UniProtKB-KW"/>
</dbReference>
<keyword evidence="5" id="KW-0804">Transcription</keyword>
<sequence length="304" mass="32497">MFDMRRVRLLRDLSVHRTVAATAEAAHLTGPAVSQQLAALEKEVGLQLLVKQGRTLRLTAAGSLLVDHAEVILGGMAAAEADLEALRGGRGGLIRIAIFPSAARTLMPAVWRRLADDDSRGVDLRLLESEPDDATKALRQHHVDVAVVHAYTLLPRDLPPGCEAHRLLEEPVHLALHPRRASRHGLEAGQVTDLAQFAHDDWLMPGPESSCHEMTQRVCGAAGFVPRAVALATDFSVLAALAAVDAGVALIPNMALPADTSELSLHSLREPITRTIYALTPTGAAGQPHVQCILEHLTQAATDA</sequence>
<evidence type="ECO:0000256" key="5">
    <source>
        <dbReference type="ARBA" id="ARBA00023163"/>
    </source>
</evidence>
<dbReference type="SUPFAM" id="SSF46785">
    <property type="entry name" value="Winged helix' DNA-binding domain"/>
    <property type="match status" value="1"/>
</dbReference>
<dbReference type="Pfam" id="PF03466">
    <property type="entry name" value="LysR_substrate"/>
    <property type="match status" value="1"/>
</dbReference>
<keyword evidence="4" id="KW-0010">Activator</keyword>
<dbReference type="Gene3D" id="3.40.190.10">
    <property type="entry name" value="Periplasmic binding protein-like II"/>
    <property type="match status" value="2"/>
</dbReference>
<comment type="similarity">
    <text evidence="1">Belongs to the LysR transcriptional regulatory family.</text>
</comment>
<dbReference type="EMBL" id="VIFX01000018">
    <property type="protein sequence ID" value="TQR85713.1"/>
    <property type="molecule type" value="Genomic_DNA"/>
</dbReference>
<evidence type="ECO:0000256" key="2">
    <source>
        <dbReference type="ARBA" id="ARBA00023015"/>
    </source>
</evidence>
<comment type="caution">
    <text evidence="7">The sequence shown here is derived from an EMBL/GenBank/DDBJ whole genome shotgun (WGS) entry which is preliminary data.</text>
</comment>
<evidence type="ECO:0000256" key="3">
    <source>
        <dbReference type="ARBA" id="ARBA00023125"/>
    </source>
</evidence>
<evidence type="ECO:0000259" key="6">
    <source>
        <dbReference type="PROSITE" id="PS50931"/>
    </source>
</evidence>
<dbReference type="GO" id="GO:0032993">
    <property type="term" value="C:protein-DNA complex"/>
    <property type="evidence" value="ECO:0007669"/>
    <property type="project" value="TreeGrafter"/>
</dbReference>
<evidence type="ECO:0000256" key="4">
    <source>
        <dbReference type="ARBA" id="ARBA00023159"/>
    </source>
</evidence>
<accession>A0A544W0G5</accession>
<dbReference type="InterPro" id="IPR005119">
    <property type="entry name" value="LysR_subst-bd"/>
</dbReference>